<evidence type="ECO:0000256" key="6">
    <source>
        <dbReference type="ARBA" id="ARBA00023029"/>
    </source>
</evidence>
<protein>
    <recommendedName>
        <fullName evidence="3">DNA topoisomerase</fullName>
        <ecNumber evidence="3">5.6.2.1</ecNumber>
    </recommendedName>
</protein>
<proteinExistence type="inferred from homology"/>
<organism evidence="11 12">
    <name type="scientific">Coccomyxa viridis</name>
    <dbReference type="NCBI Taxonomy" id="1274662"/>
    <lineage>
        <taxon>Eukaryota</taxon>
        <taxon>Viridiplantae</taxon>
        <taxon>Chlorophyta</taxon>
        <taxon>core chlorophytes</taxon>
        <taxon>Trebouxiophyceae</taxon>
        <taxon>Trebouxiophyceae incertae sedis</taxon>
        <taxon>Coccomyxaceae</taxon>
        <taxon>Coccomyxa</taxon>
    </lineage>
</organism>
<dbReference type="Gene3D" id="2.70.20.10">
    <property type="entry name" value="Topoisomerase I, domain 3"/>
    <property type="match status" value="1"/>
</dbReference>
<evidence type="ECO:0000256" key="4">
    <source>
        <dbReference type="ARBA" id="ARBA00022723"/>
    </source>
</evidence>
<keyword evidence="12" id="KW-1185">Reference proteome</keyword>
<keyword evidence="4" id="KW-0479">Metal-binding</keyword>
<name>A0AAV1I093_9CHLO</name>
<evidence type="ECO:0000256" key="5">
    <source>
        <dbReference type="ARBA" id="ARBA00022842"/>
    </source>
</evidence>
<dbReference type="InterPro" id="IPR013825">
    <property type="entry name" value="Topo_IA_cen_sub2"/>
</dbReference>
<dbReference type="SUPFAM" id="SSF56712">
    <property type="entry name" value="Prokaryotic type I DNA topoisomerase"/>
    <property type="match status" value="1"/>
</dbReference>
<dbReference type="InterPro" id="IPR013497">
    <property type="entry name" value="Topo_IA_cen"/>
</dbReference>
<evidence type="ECO:0000256" key="1">
    <source>
        <dbReference type="ARBA" id="ARBA00000213"/>
    </source>
</evidence>
<reference evidence="11 12" key="1">
    <citation type="submission" date="2023-10" db="EMBL/GenBank/DDBJ databases">
        <authorList>
            <person name="Maclean D."/>
            <person name="Macfadyen A."/>
        </authorList>
    </citation>
    <scope>NUCLEOTIDE SEQUENCE [LARGE SCALE GENOMIC DNA]</scope>
</reference>
<dbReference type="SMART" id="SM00437">
    <property type="entry name" value="TOP1Ac"/>
    <property type="match status" value="1"/>
</dbReference>
<evidence type="ECO:0000256" key="3">
    <source>
        <dbReference type="ARBA" id="ARBA00012891"/>
    </source>
</evidence>
<dbReference type="Gene3D" id="1.10.460.10">
    <property type="entry name" value="Topoisomerase I, domain 2"/>
    <property type="match status" value="2"/>
</dbReference>
<dbReference type="EMBL" id="CAUYUE010000004">
    <property type="protein sequence ID" value="CAK0768762.1"/>
    <property type="molecule type" value="Genomic_DNA"/>
</dbReference>
<comment type="catalytic activity">
    <reaction evidence="1">
        <text>ATP-independent breakage of single-stranded DNA, followed by passage and rejoining.</text>
        <dbReference type="EC" id="5.6.2.1"/>
    </reaction>
</comment>
<dbReference type="GO" id="GO:0003917">
    <property type="term" value="F:DNA topoisomerase type I (single strand cut, ATP-independent) activity"/>
    <property type="evidence" value="ECO:0007669"/>
    <property type="project" value="UniProtKB-EC"/>
</dbReference>
<dbReference type="InterPro" id="IPR003602">
    <property type="entry name" value="Topo_IA_DNA-bd_dom"/>
</dbReference>
<feature type="domain" description="Topo IA-type catalytic" evidence="10">
    <location>
        <begin position="130"/>
        <end position="567"/>
    </location>
</feature>
<dbReference type="EC" id="5.6.2.1" evidence="3"/>
<dbReference type="PROSITE" id="PS52039">
    <property type="entry name" value="TOPO_IA_2"/>
    <property type="match status" value="1"/>
</dbReference>
<dbReference type="InterPro" id="IPR013826">
    <property type="entry name" value="Topo_IA_cen_sub3"/>
</dbReference>
<evidence type="ECO:0000256" key="2">
    <source>
        <dbReference type="ARBA" id="ARBA00009446"/>
    </source>
</evidence>
<dbReference type="GO" id="GO:0046872">
    <property type="term" value="F:metal ion binding"/>
    <property type="evidence" value="ECO:0007669"/>
    <property type="project" value="UniProtKB-KW"/>
</dbReference>
<dbReference type="NCBIfam" id="TIGR01051">
    <property type="entry name" value="topA_bact"/>
    <property type="match status" value="1"/>
</dbReference>
<dbReference type="GO" id="GO:0006265">
    <property type="term" value="P:DNA topological change"/>
    <property type="evidence" value="ECO:0007669"/>
    <property type="project" value="InterPro"/>
</dbReference>
<dbReference type="PROSITE" id="PS00396">
    <property type="entry name" value="TOPO_IA_1"/>
    <property type="match status" value="1"/>
</dbReference>
<dbReference type="Gene3D" id="1.10.290.10">
    <property type="entry name" value="Topoisomerase I, domain 4"/>
    <property type="match status" value="1"/>
</dbReference>
<keyword evidence="6" id="KW-0799">Topoisomerase</keyword>
<keyword evidence="5" id="KW-0460">Magnesium</keyword>
<comment type="caution">
    <text evidence="11">The sequence shown here is derived from an EMBL/GenBank/DDBJ whole genome shotgun (WGS) entry which is preliminary data.</text>
</comment>
<evidence type="ECO:0000313" key="12">
    <source>
        <dbReference type="Proteomes" id="UP001314263"/>
    </source>
</evidence>
<dbReference type="InterPro" id="IPR023406">
    <property type="entry name" value="Topo_IA_AS"/>
</dbReference>
<evidence type="ECO:0000256" key="8">
    <source>
        <dbReference type="ARBA" id="ARBA00023235"/>
    </source>
</evidence>
<sequence>MESKRLMIVESSTKIKTLTRFLPPDIVVKACFGHVSDLPKRELGIDIAKQFKPHWRELQEKKGTIEQLRRACEASTTVILATDPDLEGEAIAWHLIRVLKLAKERVVRVAFCSVTEAEVLRALSCPRKVDRNLVDAQIARRIVDRLVGYRVSPILWRHLKSGLSAGRVQSAALRLLVEREREIEGFRPEKSWQLTANFEDGKISGTYQKAFASRDEAREALQGLADHECIISHIDRTVEHTSAPPPLRTATLQQEAGSRFGMSPKVTMTLAQGLYEAGHITYHRTDSVDMSPEAMQGLRTYISGTYGEKYLADQQRSFRQAPGAQMAHECIRPTSWTRTGIPGGAQRLYDLIWTRAVASQMARAAYDVCKLQVPYRDSHILSSARSVEFDGFLRASGHGGDPHGSGTMAMLANLKCGQRLTLHEGTAREQLTSPPPHYSESGLVKELERCGLGRPSTYATIVTTLQDRRYCESVAPSKVKQRLEVMHLREGEITLGKREQEAPNVRGRLTVTEIGQDVYSYLDKHFGCITDIAFTRDLELELDRIAAGSVKWVDTVKKFHDEFGPTVDTLMKTKALEKRIPRAIREVRRIGRHPDTGQMIETCKARYGPVVKMGDGYKTVFAKIDAASMDSLDLNTAVTMLNRKMH</sequence>
<dbReference type="InterPro" id="IPR005733">
    <property type="entry name" value="TopoI_bac-type"/>
</dbReference>
<dbReference type="InterPro" id="IPR000380">
    <property type="entry name" value="Topo_IA"/>
</dbReference>
<dbReference type="SMART" id="SM00493">
    <property type="entry name" value="TOPRIM"/>
    <property type="match status" value="1"/>
</dbReference>
<gene>
    <name evidence="11" type="ORF">CVIRNUC_003597</name>
</gene>
<feature type="domain" description="Toprim" evidence="9">
    <location>
        <begin position="4"/>
        <end position="114"/>
    </location>
</feature>
<evidence type="ECO:0000256" key="7">
    <source>
        <dbReference type="ARBA" id="ARBA00023125"/>
    </source>
</evidence>
<dbReference type="Gene3D" id="3.40.50.140">
    <property type="match status" value="1"/>
</dbReference>
<dbReference type="InterPro" id="IPR013824">
    <property type="entry name" value="Topo_IA_cen_sub1"/>
</dbReference>
<dbReference type="GO" id="GO:0003677">
    <property type="term" value="F:DNA binding"/>
    <property type="evidence" value="ECO:0007669"/>
    <property type="project" value="UniProtKB-KW"/>
</dbReference>
<dbReference type="PROSITE" id="PS50880">
    <property type="entry name" value="TOPRIM"/>
    <property type="match status" value="1"/>
</dbReference>
<comment type="similarity">
    <text evidence="2">Belongs to the type IA topoisomerase family.</text>
</comment>
<dbReference type="CDD" id="cd00186">
    <property type="entry name" value="TOP1Ac"/>
    <property type="match status" value="1"/>
</dbReference>
<keyword evidence="7" id="KW-0238">DNA-binding</keyword>
<dbReference type="InterPro" id="IPR023405">
    <property type="entry name" value="Topo_IA_core_domain"/>
</dbReference>
<keyword evidence="8" id="KW-0413">Isomerase</keyword>
<dbReference type="Proteomes" id="UP001314263">
    <property type="component" value="Unassembled WGS sequence"/>
</dbReference>
<evidence type="ECO:0000259" key="9">
    <source>
        <dbReference type="PROSITE" id="PS50880"/>
    </source>
</evidence>
<evidence type="ECO:0000313" key="11">
    <source>
        <dbReference type="EMBL" id="CAK0768762.1"/>
    </source>
</evidence>
<evidence type="ECO:0000259" key="10">
    <source>
        <dbReference type="PROSITE" id="PS52039"/>
    </source>
</evidence>
<dbReference type="PANTHER" id="PTHR42785:SF1">
    <property type="entry name" value="DNA TOPOISOMERASE"/>
    <property type="match status" value="1"/>
</dbReference>
<dbReference type="InterPro" id="IPR028612">
    <property type="entry name" value="Topoisom_1_IA"/>
</dbReference>
<dbReference type="PRINTS" id="PR00417">
    <property type="entry name" value="PRTPISMRASEI"/>
</dbReference>
<dbReference type="PANTHER" id="PTHR42785">
    <property type="entry name" value="DNA TOPOISOMERASE, TYPE IA, CORE"/>
    <property type="match status" value="1"/>
</dbReference>
<dbReference type="InterPro" id="IPR003601">
    <property type="entry name" value="Topo_IA_2"/>
</dbReference>
<dbReference type="AlphaFoldDB" id="A0AAV1I093"/>
<dbReference type="InterPro" id="IPR006171">
    <property type="entry name" value="TOPRIM_dom"/>
</dbReference>
<dbReference type="Pfam" id="PF01751">
    <property type="entry name" value="Toprim"/>
    <property type="match status" value="1"/>
</dbReference>
<accession>A0AAV1I093</accession>
<dbReference type="Pfam" id="PF01131">
    <property type="entry name" value="Topoisom_bac"/>
    <property type="match status" value="1"/>
</dbReference>
<dbReference type="HAMAP" id="MF_00952">
    <property type="entry name" value="Topoisom_1_prok"/>
    <property type="match status" value="1"/>
</dbReference>
<dbReference type="SMART" id="SM00436">
    <property type="entry name" value="TOP1Bc"/>
    <property type="match status" value="1"/>
</dbReference>